<reference evidence="2 3" key="1">
    <citation type="submission" date="2024-10" db="EMBL/GenBank/DDBJ databases">
        <title>The Natural Products Discovery Center: Release of the First 8490 Sequenced Strains for Exploring Actinobacteria Biosynthetic Diversity.</title>
        <authorList>
            <person name="Kalkreuter E."/>
            <person name="Kautsar S.A."/>
            <person name="Yang D."/>
            <person name="Bader C.D."/>
            <person name="Teijaro C.N."/>
            <person name="Fluegel L."/>
            <person name="Davis C.M."/>
            <person name="Simpson J.R."/>
            <person name="Lauterbach L."/>
            <person name="Steele A.D."/>
            <person name="Gui C."/>
            <person name="Meng S."/>
            <person name="Li G."/>
            <person name="Viehrig K."/>
            <person name="Ye F."/>
            <person name="Su P."/>
            <person name="Kiefer A.F."/>
            <person name="Nichols A."/>
            <person name="Cepeda A.J."/>
            <person name="Yan W."/>
            <person name="Fan B."/>
            <person name="Jiang Y."/>
            <person name="Adhikari A."/>
            <person name="Zheng C.-J."/>
            <person name="Schuster L."/>
            <person name="Cowan T.M."/>
            <person name="Smanski M.J."/>
            <person name="Chevrette M.G."/>
            <person name="De Carvalho L.P.S."/>
            <person name="Shen B."/>
        </authorList>
    </citation>
    <scope>NUCLEOTIDE SEQUENCE [LARGE SCALE GENOMIC DNA]</scope>
    <source>
        <strain evidence="2 3">NPDC004550</strain>
    </source>
</reference>
<protein>
    <submittedName>
        <fullName evidence="2">DUF4172 domain-containing protein</fullName>
    </submittedName>
</protein>
<dbReference type="Pfam" id="PF13776">
    <property type="entry name" value="DUF4172"/>
    <property type="match status" value="1"/>
</dbReference>
<gene>
    <name evidence="2" type="ORF">ACFYTH_34535</name>
</gene>
<dbReference type="RefSeq" id="WP_387256093.1">
    <property type="nucleotide sequence ID" value="NZ_JBIALX010000028.1"/>
</dbReference>
<dbReference type="EMBL" id="JBIALX010000028">
    <property type="protein sequence ID" value="MFF0458496.1"/>
    <property type="molecule type" value="Genomic_DNA"/>
</dbReference>
<organism evidence="2 3">
    <name type="scientific">Nocardia africana</name>
    <dbReference type="NCBI Taxonomy" id="134964"/>
    <lineage>
        <taxon>Bacteria</taxon>
        <taxon>Bacillati</taxon>
        <taxon>Actinomycetota</taxon>
        <taxon>Actinomycetes</taxon>
        <taxon>Mycobacteriales</taxon>
        <taxon>Nocardiaceae</taxon>
        <taxon>Nocardia</taxon>
    </lineage>
</organism>
<evidence type="ECO:0000313" key="3">
    <source>
        <dbReference type="Proteomes" id="UP001601521"/>
    </source>
</evidence>
<evidence type="ECO:0000259" key="1">
    <source>
        <dbReference type="Pfam" id="PF13776"/>
    </source>
</evidence>
<name>A0ABW6NVY5_9NOCA</name>
<evidence type="ECO:0000313" key="2">
    <source>
        <dbReference type="EMBL" id="MFF0458496.1"/>
    </source>
</evidence>
<sequence>MTSPQRRYIWQRSDWPTLTYDVARLAGPLAQVAHRQGYLLGRLAVLTTDVGNGVAS</sequence>
<keyword evidence="3" id="KW-1185">Reference proteome</keyword>
<accession>A0ABW6NVY5</accession>
<proteinExistence type="predicted"/>
<comment type="caution">
    <text evidence="2">The sequence shown here is derived from an EMBL/GenBank/DDBJ whole genome shotgun (WGS) entry which is preliminary data.</text>
</comment>
<dbReference type="Proteomes" id="UP001601521">
    <property type="component" value="Unassembled WGS sequence"/>
</dbReference>
<dbReference type="InterPro" id="IPR025230">
    <property type="entry name" value="DUF4172"/>
</dbReference>
<feature type="domain" description="DUF4172" evidence="1">
    <location>
        <begin position="8"/>
        <end position="49"/>
    </location>
</feature>